<proteinExistence type="predicted"/>
<feature type="region of interest" description="Disordered" evidence="1">
    <location>
        <begin position="268"/>
        <end position="297"/>
    </location>
</feature>
<protein>
    <submittedName>
        <fullName evidence="2">Uncharacterized protein</fullName>
    </submittedName>
</protein>
<sequence length="504" mass="57414">MSPETEKIFNILTNEMLEEPCEDSFVERCSENPLQEIVSIKDSSHFNERQTYVEASDSNDEETVCPFKPKDVINSMSGSECTVVQRIDNTQSRQETYIEASDDEELASCLQRDCTNEVRNLKDRERSFILENAIEETEVNKSPINVSQMASGEVFQKQISEDNDDVSSPTLLSNLSIPPPSYSPLTPHITKSVPNDAHIAFDQIVEEPTSPRLEDNDGVTSPTLLSNLSIPPQSYSPLTPYIMKSVPNDTHIALDQIVEEPTSLRLEDNDNLTYNSDDSVRDPDFIAQDTTDSESDTDCDEVRIKTTQALIHSPSTATEKRKSTERLNVEDVMEEIERETENNTEGSEEAEKQINYRQEIANDIVHKMESCDFVGSQILEKKIVNRKIFNDKSKVNWLKTKEILITKKTQHSLFMRTSFNEDYKELNIKKKLKGVDLGVIEEDLQELWPSGKLINKKKLNDLKSLFHLIPNDCIGYYKKLKGDDAIIDDIDGYCDEPDFDLDEE</sequence>
<organism evidence="2 3">
    <name type="scientific">Mythimna separata</name>
    <name type="common">Oriental armyworm</name>
    <name type="synonym">Pseudaletia separata</name>
    <dbReference type="NCBI Taxonomy" id="271217"/>
    <lineage>
        <taxon>Eukaryota</taxon>
        <taxon>Metazoa</taxon>
        <taxon>Ecdysozoa</taxon>
        <taxon>Arthropoda</taxon>
        <taxon>Hexapoda</taxon>
        <taxon>Insecta</taxon>
        <taxon>Pterygota</taxon>
        <taxon>Neoptera</taxon>
        <taxon>Endopterygota</taxon>
        <taxon>Lepidoptera</taxon>
        <taxon>Glossata</taxon>
        <taxon>Ditrysia</taxon>
        <taxon>Noctuoidea</taxon>
        <taxon>Noctuidae</taxon>
        <taxon>Noctuinae</taxon>
        <taxon>Hadenini</taxon>
        <taxon>Mythimna</taxon>
    </lineage>
</organism>
<dbReference type="Proteomes" id="UP001231518">
    <property type="component" value="Chromosome 13"/>
</dbReference>
<comment type="caution">
    <text evidence="2">The sequence shown here is derived from an EMBL/GenBank/DDBJ whole genome shotgun (WGS) entry which is preliminary data.</text>
</comment>
<gene>
    <name evidence="2" type="ORF">PYW07_002793</name>
</gene>
<evidence type="ECO:0000313" key="2">
    <source>
        <dbReference type="EMBL" id="KAJ8714568.1"/>
    </source>
</evidence>
<evidence type="ECO:0000313" key="3">
    <source>
        <dbReference type="Proteomes" id="UP001231518"/>
    </source>
</evidence>
<dbReference type="EMBL" id="JARGEI010000019">
    <property type="protein sequence ID" value="KAJ8714568.1"/>
    <property type="molecule type" value="Genomic_DNA"/>
</dbReference>
<evidence type="ECO:0000256" key="1">
    <source>
        <dbReference type="SAM" id="MobiDB-lite"/>
    </source>
</evidence>
<dbReference type="AlphaFoldDB" id="A0AAD7YH07"/>
<name>A0AAD7YH07_MYTSE</name>
<accession>A0AAD7YH07</accession>
<reference evidence="2" key="1">
    <citation type="submission" date="2023-03" db="EMBL/GenBank/DDBJ databases">
        <title>Chromosome-level genomes of two armyworms, Mythimna separata and Mythimna loreyi, provide insights into the biosynthesis and reception of sex pheromones.</title>
        <authorList>
            <person name="Zhao H."/>
        </authorList>
    </citation>
    <scope>NUCLEOTIDE SEQUENCE</scope>
    <source>
        <strain evidence="2">BeijingLab</strain>
        <tissue evidence="2">Pupa</tissue>
    </source>
</reference>
<keyword evidence="3" id="KW-1185">Reference proteome</keyword>